<protein>
    <recommendedName>
        <fullName evidence="4">Glycosyltransferase RgtA/B/C/D-like domain-containing protein</fullName>
    </recommendedName>
</protein>
<sequence>MAKKIGQITLIILIGILIRILISPLNTSGDIAVHQEWARVLYRKGLTNSYFYSHWPTSIPTQPPLMMLGFWLSEHLYQNQYVLSELHNQIHLPPTAIILWFDQNGEFLLLKIWAIIGDIISALIAYFVIKKITQKSNLAIIGVLLIMLNPVSIYESAFWGQND</sequence>
<feature type="transmembrane region" description="Helical" evidence="1">
    <location>
        <begin position="108"/>
        <end position="129"/>
    </location>
</feature>
<evidence type="ECO:0000313" key="3">
    <source>
        <dbReference type="Proteomes" id="UP000229766"/>
    </source>
</evidence>
<comment type="caution">
    <text evidence="2">The sequence shown here is derived from an EMBL/GenBank/DDBJ whole genome shotgun (WGS) entry which is preliminary data.</text>
</comment>
<keyword evidence="1" id="KW-0472">Membrane</keyword>
<dbReference type="AlphaFoldDB" id="A0A2M8L1D1"/>
<proteinExistence type="predicted"/>
<evidence type="ECO:0008006" key="4">
    <source>
        <dbReference type="Google" id="ProtNLM"/>
    </source>
</evidence>
<feature type="transmembrane region" description="Helical" evidence="1">
    <location>
        <begin position="5"/>
        <end position="22"/>
    </location>
</feature>
<name>A0A2M8L1D1_9BACT</name>
<feature type="non-terminal residue" evidence="2">
    <location>
        <position position="163"/>
    </location>
</feature>
<keyword evidence="1" id="KW-1133">Transmembrane helix</keyword>
<reference evidence="3" key="1">
    <citation type="submission" date="2017-09" db="EMBL/GenBank/DDBJ databases">
        <title>Depth-based differentiation of microbial function through sediment-hosted aquifers and enrichment of novel symbionts in the deep terrestrial subsurface.</title>
        <authorList>
            <person name="Probst A.J."/>
            <person name="Ladd B."/>
            <person name="Jarett J.K."/>
            <person name="Geller-Mcgrath D.E."/>
            <person name="Sieber C.M.K."/>
            <person name="Emerson J.B."/>
            <person name="Anantharaman K."/>
            <person name="Thomas B.C."/>
            <person name="Malmstrom R."/>
            <person name="Stieglmeier M."/>
            <person name="Klingl A."/>
            <person name="Woyke T."/>
            <person name="Ryan C.M."/>
            <person name="Banfield J.F."/>
        </authorList>
    </citation>
    <scope>NUCLEOTIDE SEQUENCE [LARGE SCALE GENOMIC DNA]</scope>
</reference>
<dbReference type="Proteomes" id="UP000229766">
    <property type="component" value="Unassembled WGS sequence"/>
</dbReference>
<keyword evidence="1" id="KW-0812">Transmembrane</keyword>
<dbReference type="EMBL" id="PFEI01000149">
    <property type="protein sequence ID" value="PJE66739.1"/>
    <property type="molecule type" value="Genomic_DNA"/>
</dbReference>
<accession>A0A2M8L1D1</accession>
<gene>
    <name evidence="2" type="ORF">COU93_02620</name>
</gene>
<evidence type="ECO:0000313" key="2">
    <source>
        <dbReference type="EMBL" id="PJE66739.1"/>
    </source>
</evidence>
<evidence type="ECO:0000256" key="1">
    <source>
        <dbReference type="SAM" id="Phobius"/>
    </source>
</evidence>
<organism evidence="2 3">
    <name type="scientific">Candidatus Shapirobacteria bacterium CG10_big_fil_rev_8_21_14_0_10_36_6</name>
    <dbReference type="NCBI Taxonomy" id="1974886"/>
    <lineage>
        <taxon>Bacteria</taxon>
        <taxon>Candidatus Shapironibacteriota</taxon>
    </lineage>
</organism>
<feature type="transmembrane region" description="Helical" evidence="1">
    <location>
        <begin position="136"/>
        <end position="154"/>
    </location>
</feature>